<organism evidence="1 2">
    <name type="scientific">Sphingomonas brevis</name>
    <dbReference type="NCBI Taxonomy" id="2908206"/>
    <lineage>
        <taxon>Bacteria</taxon>
        <taxon>Pseudomonadati</taxon>
        <taxon>Pseudomonadota</taxon>
        <taxon>Alphaproteobacteria</taxon>
        <taxon>Sphingomonadales</taxon>
        <taxon>Sphingomonadaceae</taxon>
        <taxon>Sphingomonas</taxon>
    </lineage>
</organism>
<dbReference type="Proteomes" id="UP001165383">
    <property type="component" value="Unassembled WGS sequence"/>
</dbReference>
<gene>
    <name evidence="1" type="ORF">LZ518_01840</name>
</gene>
<dbReference type="InterPro" id="IPR049389">
    <property type="entry name" value="TTHA0281-like"/>
</dbReference>
<dbReference type="Pfam" id="PF05534">
    <property type="entry name" value="HicB"/>
    <property type="match status" value="1"/>
</dbReference>
<dbReference type="Pfam" id="PF21748">
    <property type="entry name" value="UPF0150"/>
    <property type="match status" value="1"/>
</dbReference>
<comment type="caution">
    <text evidence="1">The sequence shown here is derived from an EMBL/GenBank/DDBJ whole genome shotgun (WGS) entry which is preliminary data.</text>
</comment>
<dbReference type="SUPFAM" id="SSF47598">
    <property type="entry name" value="Ribbon-helix-helix"/>
    <property type="match status" value="1"/>
</dbReference>
<keyword evidence="2" id="KW-1185">Reference proteome</keyword>
<evidence type="ECO:0000313" key="2">
    <source>
        <dbReference type="Proteomes" id="UP001165383"/>
    </source>
</evidence>
<dbReference type="RefSeq" id="WP_249914347.1">
    <property type="nucleotide sequence ID" value="NZ_JAMGBB010000001.1"/>
</dbReference>
<dbReference type="EMBL" id="JAMGBB010000001">
    <property type="protein sequence ID" value="MCL6739881.1"/>
    <property type="molecule type" value="Genomic_DNA"/>
</dbReference>
<dbReference type="InterPro" id="IPR035069">
    <property type="entry name" value="TTHA1013/TTHA0281-like"/>
</dbReference>
<dbReference type="InterPro" id="IPR010985">
    <property type="entry name" value="Ribbon_hlx_hlx"/>
</dbReference>
<reference evidence="1" key="1">
    <citation type="submission" date="2022-05" db="EMBL/GenBank/DDBJ databases">
        <authorList>
            <person name="Jo J.-H."/>
            <person name="Im W.-T."/>
        </authorList>
    </citation>
    <scope>NUCLEOTIDE SEQUENCE</scope>
    <source>
        <strain evidence="1">RB56-2</strain>
    </source>
</reference>
<accession>A0ABT0S705</accession>
<name>A0ABT0S705_9SPHN</name>
<protein>
    <submittedName>
        <fullName evidence="1">Type II toxin-antitoxin system HicB family antitoxin</fullName>
    </submittedName>
</protein>
<evidence type="ECO:0000313" key="1">
    <source>
        <dbReference type="EMBL" id="MCL6739881.1"/>
    </source>
</evidence>
<dbReference type="Gene3D" id="3.30.160.250">
    <property type="match status" value="1"/>
</dbReference>
<proteinExistence type="predicted"/>
<dbReference type="InterPro" id="IPR008651">
    <property type="entry name" value="Uncharacterised_HicB"/>
</dbReference>
<dbReference type="SUPFAM" id="SSF143100">
    <property type="entry name" value="TTHA1013/TTHA0281-like"/>
    <property type="match status" value="1"/>
</dbReference>
<sequence>MARKKVMANEGQPIDASARLRMPYGRLLIPEEEGGYRAEILEFPGCIAEGDDAEEALAELEAAAEEWIEAALEMGSPIPPPLDEANFSGRLNLRLPKSLHRKATLAAELDGVSLNQLIVASIAECLGQKSSAAMPKPEAQCLWFAPQGHGYTMGSFAPNAGHLHFRESIHNSADHQMVIGIMANRGLFDANR</sequence>